<dbReference type="InterPro" id="IPR023346">
    <property type="entry name" value="Lysozyme-like_dom_sf"/>
</dbReference>
<comment type="caution">
    <text evidence="4">The sequence shown here is derived from an EMBL/GenBank/DDBJ whole genome shotgun (WGS) entry which is preliminary data.</text>
</comment>
<reference evidence="4 5" key="1">
    <citation type="submission" date="2018-09" db="EMBL/GenBank/DDBJ databases">
        <authorList>
            <person name="Zhu H."/>
        </authorList>
    </citation>
    <scope>NUCLEOTIDE SEQUENCE [LARGE SCALE GENOMIC DNA]</scope>
    <source>
        <strain evidence="4 5">K1W22B-8</strain>
    </source>
</reference>
<protein>
    <recommendedName>
        <fullName evidence="3">Transglycosylase SLT domain-containing protein</fullName>
    </recommendedName>
</protein>
<dbReference type="SUPFAM" id="SSF53955">
    <property type="entry name" value="Lysozyme-like"/>
    <property type="match status" value="1"/>
</dbReference>
<dbReference type="AlphaFoldDB" id="A0A418VTG2"/>
<name>A0A418VTG2_9PROT</name>
<organism evidence="4 5">
    <name type="scientific">Oleomonas cavernae</name>
    <dbReference type="NCBI Taxonomy" id="2320859"/>
    <lineage>
        <taxon>Bacteria</taxon>
        <taxon>Pseudomonadati</taxon>
        <taxon>Pseudomonadota</taxon>
        <taxon>Alphaproteobacteria</taxon>
        <taxon>Acetobacterales</taxon>
        <taxon>Acetobacteraceae</taxon>
        <taxon>Oleomonas</taxon>
    </lineage>
</organism>
<keyword evidence="5" id="KW-1185">Reference proteome</keyword>
<feature type="region of interest" description="Disordered" evidence="2">
    <location>
        <begin position="56"/>
        <end position="91"/>
    </location>
</feature>
<evidence type="ECO:0000313" key="5">
    <source>
        <dbReference type="Proteomes" id="UP000284605"/>
    </source>
</evidence>
<gene>
    <name evidence="4" type="ORF">D3874_27615</name>
</gene>
<accession>A0A418VTG2</accession>
<feature type="region of interest" description="Disordered" evidence="2">
    <location>
        <begin position="122"/>
        <end position="158"/>
    </location>
</feature>
<feature type="non-terminal residue" evidence="4">
    <location>
        <position position="1"/>
    </location>
</feature>
<sequence>AVSPTGVRGLMQLTTGTAALMRVANREDPIQSIRGGAGYFRMLMDQLPEEDQAARPHLAGPGRLQPWHRPRARRPHPDQEEWRQSQPLDRRARLAAAADQAALVQPDPLRLCPRLRGHDLRRQHPHLLRHAGLPDRRADDRRESPGARGTGAAEGSAQHQFAAVVAETSAPLARLRERGWGRGFL</sequence>
<evidence type="ECO:0000313" key="4">
    <source>
        <dbReference type="EMBL" id="RJF80233.1"/>
    </source>
</evidence>
<feature type="domain" description="Transglycosylase SLT" evidence="3">
    <location>
        <begin position="1"/>
        <end position="70"/>
    </location>
</feature>
<dbReference type="Proteomes" id="UP000284605">
    <property type="component" value="Unassembled WGS sequence"/>
</dbReference>
<dbReference type="Gene3D" id="1.10.530.10">
    <property type="match status" value="1"/>
</dbReference>
<evidence type="ECO:0000256" key="1">
    <source>
        <dbReference type="ARBA" id="ARBA00009387"/>
    </source>
</evidence>
<dbReference type="EMBL" id="QYUK01000022">
    <property type="protein sequence ID" value="RJF80233.1"/>
    <property type="molecule type" value="Genomic_DNA"/>
</dbReference>
<feature type="compositionally biased region" description="Basic and acidic residues" evidence="2">
    <location>
        <begin position="75"/>
        <end position="91"/>
    </location>
</feature>
<comment type="similarity">
    <text evidence="1">Belongs to the virb1 family.</text>
</comment>
<evidence type="ECO:0000256" key="2">
    <source>
        <dbReference type="SAM" id="MobiDB-lite"/>
    </source>
</evidence>
<dbReference type="OrthoDB" id="9801695at2"/>
<dbReference type="Pfam" id="PF01464">
    <property type="entry name" value="SLT"/>
    <property type="match status" value="1"/>
</dbReference>
<feature type="compositionally biased region" description="Basic and acidic residues" evidence="2">
    <location>
        <begin position="132"/>
        <end position="145"/>
    </location>
</feature>
<dbReference type="InterPro" id="IPR008258">
    <property type="entry name" value="Transglycosylase_SLT_dom_1"/>
</dbReference>
<evidence type="ECO:0000259" key="3">
    <source>
        <dbReference type="Pfam" id="PF01464"/>
    </source>
</evidence>
<proteinExistence type="inferred from homology"/>